<keyword evidence="3 4" id="KW-0472">Membrane</keyword>
<dbReference type="RefSeq" id="WP_061142960.1">
    <property type="nucleotide sequence ID" value="NZ_LNNH01000028.1"/>
</dbReference>
<comment type="caution">
    <text evidence="6">The sequence shown here is derived from an EMBL/GenBank/DDBJ whole genome shotgun (WGS) entry which is preliminary data.</text>
</comment>
<dbReference type="AlphaFoldDB" id="A0A109MWR7"/>
<comment type="subcellular location">
    <subcellularLocation>
        <location evidence="4">Cell membrane</location>
    </subcellularLocation>
    <subcellularLocation>
        <location evidence="1">Membrane</location>
        <topology evidence="1">Multi-pass membrane protein</topology>
    </subcellularLocation>
</comment>
<dbReference type="Pfam" id="PF03323">
    <property type="entry name" value="GerA"/>
    <property type="match status" value="1"/>
</dbReference>
<feature type="transmembrane region" description="Helical" evidence="5">
    <location>
        <begin position="295"/>
        <end position="317"/>
    </location>
</feature>
<evidence type="ECO:0000313" key="6">
    <source>
        <dbReference type="EMBL" id="KWW17413.1"/>
    </source>
</evidence>
<comment type="similarity">
    <text evidence="2 4">Belongs to the GerABKA family.</text>
</comment>
<keyword evidence="7" id="KW-1185">Reference proteome</keyword>
<sequence>MRMKRSKNEPELPELKEETFRKLFCKSSDILFDTIYIGETENPIPALIFYCTSMVDISLLNEGILEKLNKMMALDEKIDAEATINKLNPLVDLTKVTIDDEFTSVQQSIFSGYALLFIPSTQKVYSMNLSNVPNRQPEESSFEVSVRGPRDGFVEDLSINTALVRKRLKTKSLAYEDFIVGRRSQTKVALMYMDDIVNKDLIANIRARMNSIDIDILVSSQQLEEMISNSKFSIFPLTHYTSRPDFVVEAINQGRFILIVDGMPTVIVAPSTLLLQIKTAEDSNLPYLYVSLERLLRFLGLGITILLPGFWISISAFNIEQVPFPLLATITLSRLGLPLSATMEFILMLILFELFRESGVRLPKAVGQTVAVVGGLIVGDAAIRAGLTSQTMLVVTAVTSVASYTLVNQSLTGAVTILRMFVLALSCIYGIYGCIIGFLSIVTLLSRLDSFGVSYLGGLNPPRLTKVLDSFIKRPWNSMAKRSLGAKDKTRKGQ</sequence>
<evidence type="ECO:0000256" key="5">
    <source>
        <dbReference type="SAM" id="Phobius"/>
    </source>
</evidence>
<dbReference type="PANTHER" id="PTHR22550:SF5">
    <property type="entry name" value="LEUCINE ZIPPER PROTEIN 4"/>
    <property type="match status" value="1"/>
</dbReference>
<reference evidence="6 7" key="1">
    <citation type="submission" date="2015-11" db="EMBL/GenBank/DDBJ databases">
        <title>Genome Sequence of Bacillus simplex strain VanAntwerpen2.</title>
        <authorList>
            <person name="Couger M.B."/>
        </authorList>
    </citation>
    <scope>NUCLEOTIDE SEQUENCE [LARGE SCALE GENOMIC DNA]</scope>
    <source>
        <strain evidence="6 7">VanAntwerpen02</strain>
    </source>
</reference>
<dbReference type="PIRSF" id="PIRSF005690">
    <property type="entry name" value="GerBA"/>
    <property type="match status" value="1"/>
</dbReference>
<keyword evidence="5" id="KW-1133">Transmembrane helix</keyword>
<name>A0A109MWR7_9BACI</name>
<evidence type="ECO:0000256" key="3">
    <source>
        <dbReference type="ARBA" id="ARBA00023136"/>
    </source>
</evidence>
<dbReference type="GO" id="GO:0005886">
    <property type="term" value="C:plasma membrane"/>
    <property type="evidence" value="ECO:0007669"/>
    <property type="project" value="UniProtKB-SubCell"/>
</dbReference>
<feature type="transmembrane region" description="Helical" evidence="5">
    <location>
        <begin position="417"/>
        <end position="445"/>
    </location>
</feature>
<proteinExistence type="inferred from homology"/>
<dbReference type="GO" id="GO:0009847">
    <property type="term" value="P:spore germination"/>
    <property type="evidence" value="ECO:0007669"/>
    <property type="project" value="UniProtKB-UniRule"/>
</dbReference>
<gene>
    <name evidence="6" type="ORF">AS888_22740</name>
</gene>
<organism evidence="6 7">
    <name type="scientific">Peribacillus simplex</name>
    <dbReference type="NCBI Taxonomy" id="1478"/>
    <lineage>
        <taxon>Bacteria</taxon>
        <taxon>Bacillati</taxon>
        <taxon>Bacillota</taxon>
        <taxon>Bacilli</taxon>
        <taxon>Bacillales</taxon>
        <taxon>Bacillaceae</taxon>
        <taxon>Peribacillus</taxon>
    </lineage>
</organism>
<feature type="transmembrane region" description="Helical" evidence="5">
    <location>
        <begin position="337"/>
        <end position="355"/>
    </location>
</feature>
<dbReference type="Proteomes" id="UP000064189">
    <property type="component" value="Unassembled WGS sequence"/>
</dbReference>
<evidence type="ECO:0000256" key="2">
    <source>
        <dbReference type="ARBA" id="ARBA00005278"/>
    </source>
</evidence>
<dbReference type="PANTHER" id="PTHR22550">
    <property type="entry name" value="SPORE GERMINATION PROTEIN"/>
    <property type="match status" value="1"/>
</dbReference>
<evidence type="ECO:0000256" key="4">
    <source>
        <dbReference type="PIRNR" id="PIRNR005690"/>
    </source>
</evidence>
<evidence type="ECO:0000313" key="7">
    <source>
        <dbReference type="Proteomes" id="UP000064189"/>
    </source>
</evidence>
<dbReference type="InterPro" id="IPR050768">
    <property type="entry name" value="UPF0353/GerABKA_families"/>
</dbReference>
<dbReference type="InterPro" id="IPR004995">
    <property type="entry name" value="Spore_Ger"/>
</dbReference>
<accession>A0A109MWR7</accession>
<dbReference type="EMBL" id="LNNH01000028">
    <property type="protein sequence ID" value="KWW17413.1"/>
    <property type="molecule type" value="Genomic_DNA"/>
</dbReference>
<feature type="transmembrane region" description="Helical" evidence="5">
    <location>
        <begin position="392"/>
        <end position="411"/>
    </location>
</feature>
<protein>
    <recommendedName>
        <fullName evidence="8">Spore germination protein</fullName>
    </recommendedName>
</protein>
<keyword evidence="5" id="KW-0812">Transmembrane</keyword>
<evidence type="ECO:0008006" key="8">
    <source>
        <dbReference type="Google" id="ProtNLM"/>
    </source>
</evidence>
<evidence type="ECO:0000256" key="1">
    <source>
        <dbReference type="ARBA" id="ARBA00004141"/>
    </source>
</evidence>